<dbReference type="Proteomes" id="UP000321332">
    <property type="component" value="Chromosome"/>
</dbReference>
<dbReference type="OMA" id="ETKHPTR"/>
<protein>
    <submittedName>
        <fullName evidence="2">Glycerophosphodiester phosphodiesterase</fullName>
    </submittedName>
</protein>
<dbReference type="InterPro" id="IPR030395">
    <property type="entry name" value="GP_PDE_dom"/>
</dbReference>
<dbReference type="GeneID" id="61187489"/>
<dbReference type="SUPFAM" id="SSF51695">
    <property type="entry name" value="PLC-like phosphodiesterases"/>
    <property type="match status" value="1"/>
</dbReference>
<dbReference type="AlphaFoldDB" id="A0AAE6IJ95"/>
<dbReference type="EMBL" id="CP042374">
    <property type="protein sequence ID" value="QEA33879.1"/>
    <property type="molecule type" value="Genomic_DNA"/>
</dbReference>
<dbReference type="Pfam" id="PF03009">
    <property type="entry name" value="GDPD"/>
    <property type="match status" value="1"/>
</dbReference>
<evidence type="ECO:0000313" key="3">
    <source>
        <dbReference type="Proteomes" id="UP000321332"/>
    </source>
</evidence>
<dbReference type="GO" id="GO:0006629">
    <property type="term" value="P:lipid metabolic process"/>
    <property type="evidence" value="ECO:0007669"/>
    <property type="project" value="InterPro"/>
</dbReference>
<dbReference type="Gene3D" id="3.20.20.190">
    <property type="entry name" value="Phosphatidylinositol (PI) phosphodiesterase"/>
    <property type="match status" value="1"/>
</dbReference>
<dbReference type="RefSeq" id="WP_014974688.1">
    <property type="nucleotide sequence ID" value="NZ_CP042374.1"/>
</dbReference>
<reference evidence="2 3" key="1">
    <citation type="submission" date="2019-06" db="EMBL/GenBank/DDBJ databases">
        <title>Genome analyses of bacteria isolated from kimchi.</title>
        <authorList>
            <person name="Lee S."/>
            <person name="Ahn S."/>
            <person name="Roh S."/>
        </authorList>
    </citation>
    <scope>NUCLEOTIDE SEQUENCE [LARGE SCALE GENOMIC DNA]</scope>
    <source>
        <strain evidence="2 3">CBA3620</strain>
    </source>
</reference>
<accession>A0AAE6IJ95</accession>
<dbReference type="PROSITE" id="PS51704">
    <property type="entry name" value="GP_PDE"/>
    <property type="match status" value="1"/>
</dbReference>
<dbReference type="InterPro" id="IPR017946">
    <property type="entry name" value="PLC-like_Pdiesterase_TIM-brl"/>
</dbReference>
<organism evidence="2 3">
    <name type="scientific">Leuconostoc carnosum</name>
    <dbReference type="NCBI Taxonomy" id="1252"/>
    <lineage>
        <taxon>Bacteria</taxon>
        <taxon>Bacillati</taxon>
        <taxon>Bacillota</taxon>
        <taxon>Bacilli</taxon>
        <taxon>Lactobacillales</taxon>
        <taxon>Lactobacillaceae</taxon>
        <taxon>Leuconostoc</taxon>
    </lineage>
</organism>
<sequence>MKMKTNIVAHRGYRIVAPENTIPAFQAALAYRPDMLEMDVHRTKDGHLVVIHDEKVDRTTDGTGYVKDLTLAEIKALDAGSYKEPIMQGVRIPTFIEFLNFLRDIGFEQTLLLEIKTDHVDYPGIEQEVLDMVASFQPKYRVIYQSFNLTTLKKIRLLSPNADIAALVFWATPKVYWLKIRGVFDYIHADIRILKQKPTIFWRAKNHMRTWTVDDEADMRRIFKAGLQGIITNQVALATKIRAEIQGDDNDKQT</sequence>
<feature type="domain" description="GP-PDE" evidence="1">
    <location>
        <begin position="5"/>
        <end position="242"/>
    </location>
</feature>
<name>A0AAE6IJ95_LEUCA</name>
<evidence type="ECO:0000313" key="2">
    <source>
        <dbReference type="EMBL" id="QEA33879.1"/>
    </source>
</evidence>
<dbReference type="PANTHER" id="PTHR46211">
    <property type="entry name" value="GLYCEROPHOSPHORYL DIESTER PHOSPHODIESTERASE"/>
    <property type="match status" value="1"/>
</dbReference>
<dbReference type="PANTHER" id="PTHR46211:SF1">
    <property type="entry name" value="GLYCEROPHOSPHODIESTER PHOSPHODIESTERASE, CYTOPLASMIC"/>
    <property type="match status" value="1"/>
</dbReference>
<gene>
    <name evidence="2" type="ORF">FGL89_06975</name>
</gene>
<dbReference type="GO" id="GO:0008081">
    <property type="term" value="F:phosphoric diester hydrolase activity"/>
    <property type="evidence" value="ECO:0007669"/>
    <property type="project" value="InterPro"/>
</dbReference>
<evidence type="ECO:0000259" key="1">
    <source>
        <dbReference type="PROSITE" id="PS51704"/>
    </source>
</evidence>
<proteinExistence type="predicted"/>